<dbReference type="EMBL" id="BAAAZY010000029">
    <property type="protein sequence ID" value="GAA4086290.1"/>
    <property type="molecule type" value="Genomic_DNA"/>
</dbReference>
<sequence length="153" mass="15980">MARHAFVRLTRARRAAIAVAASAALAAGLSPLMPSASAAEVPQETVVPATLRDYYTAAAFRSSSTHSGHDSAGLQGVFHTLEGRSGLVWTRYADGESVSVPAAPAGTAPTPTGSDVLAYKYTDGRVDFWDATDGTTRSLRIPRDSATSRPTTT</sequence>
<gene>
    <name evidence="2" type="ORF">GCM10022233_81090</name>
</gene>
<keyword evidence="3" id="KW-1185">Reference proteome</keyword>
<organism evidence="2 3">
    <name type="scientific">Streptomyces shaanxiensis</name>
    <dbReference type="NCBI Taxonomy" id="653357"/>
    <lineage>
        <taxon>Bacteria</taxon>
        <taxon>Bacillati</taxon>
        <taxon>Actinomycetota</taxon>
        <taxon>Actinomycetes</taxon>
        <taxon>Kitasatosporales</taxon>
        <taxon>Streptomycetaceae</taxon>
        <taxon>Streptomyces</taxon>
    </lineage>
</organism>
<evidence type="ECO:0000313" key="3">
    <source>
        <dbReference type="Proteomes" id="UP001499984"/>
    </source>
</evidence>
<proteinExistence type="predicted"/>
<reference evidence="3" key="1">
    <citation type="journal article" date="2019" name="Int. J. Syst. Evol. Microbiol.">
        <title>The Global Catalogue of Microorganisms (GCM) 10K type strain sequencing project: providing services to taxonomists for standard genome sequencing and annotation.</title>
        <authorList>
            <consortium name="The Broad Institute Genomics Platform"/>
            <consortium name="The Broad Institute Genome Sequencing Center for Infectious Disease"/>
            <person name="Wu L."/>
            <person name="Ma J."/>
        </authorList>
    </citation>
    <scope>NUCLEOTIDE SEQUENCE [LARGE SCALE GENOMIC DNA]</scope>
    <source>
        <strain evidence="3">JCM 16925</strain>
    </source>
</reference>
<feature type="signal peptide" evidence="1">
    <location>
        <begin position="1"/>
        <end position="38"/>
    </location>
</feature>
<comment type="caution">
    <text evidence="2">The sequence shown here is derived from an EMBL/GenBank/DDBJ whole genome shotgun (WGS) entry which is preliminary data.</text>
</comment>
<accession>A0ABP7WCU9</accession>
<name>A0ABP7WCU9_9ACTN</name>
<keyword evidence="1" id="KW-0732">Signal</keyword>
<dbReference type="RefSeq" id="WP_345021024.1">
    <property type="nucleotide sequence ID" value="NZ_BAAAZY010000029.1"/>
</dbReference>
<dbReference type="PROSITE" id="PS51318">
    <property type="entry name" value="TAT"/>
    <property type="match status" value="1"/>
</dbReference>
<feature type="chain" id="PRO_5046926873" evidence="1">
    <location>
        <begin position="39"/>
        <end position="153"/>
    </location>
</feature>
<dbReference type="Proteomes" id="UP001499984">
    <property type="component" value="Unassembled WGS sequence"/>
</dbReference>
<evidence type="ECO:0000313" key="2">
    <source>
        <dbReference type="EMBL" id="GAA4086290.1"/>
    </source>
</evidence>
<dbReference type="InterPro" id="IPR006311">
    <property type="entry name" value="TAT_signal"/>
</dbReference>
<evidence type="ECO:0000256" key="1">
    <source>
        <dbReference type="SAM" id="SignalP"/>
    </source>
</evidence>
<protein>
    <submittedName>
        <fullName evidence="2">Uncharacterized protein</fullName>
    </submittedName>
</protein>